<dbReference type="RefSeq" id="WP_336498533.1">
    <property type="nucleotide sequence ID" value="NZ_JBAWSY010000013.1"/>
</dbReference>
<sequence>MFKNQSFTKIINALPKKYGNQMKHSDEIVSAIYYPKDEFVVTFSQATKGIEKLESSDSKKIAIAYNFSEEAQRILKINGFHLIQYSSFPWTDEQWKNRNS</sequence>
<dbReference type="Proteomes" id="UP001364890">
    <property type="component" value="Unassembled WGS sequence"/>
</dbReference>
<reference evidence="1 2" key="1">
    <citation type="submission" date="2024-01" db="EMBL/GenBank/DDBJ databases">
        <title>Seven novel Bacillus-like species.</title>
        <authorList>
            <person name="Liu G."/>
        </authorList>
    </citation>
    <scope>NUCLEOTIDE SEQUENCE [LARGE SCALE GENOMIC DNA]</scope>
    <source>
        <strain evidence="1 2">FJAT-51614</strain>
    </source>
</reference>
<accession>A0ABU8FAB4</accession>
<organism evidence="1 2">
    <name type="scientific">Psychrobacillus mangrovi</name>
    <dbReference type="NCBI Taxonomy" id="3117745"/>
    <lineage>
        <taxon>Bacteria</taxon>
        <taxon>Bacillati</taxon>
        <taxon>Bacillota</taxon>
        <taxon>Bacilli</taxon>
        <taxon>Bacillales</taxon>
        <taxon>Bacillaceae</taxon>
        <taxon>Psychrobacillus</taxon>
    </lineage>
</organism>
<proteinExistence type="predicted"/>
<dbReference type="EMBL" id="JBAWSY010000013">
    <property type="protein sequence ID" value="MEI4770966.1"/>
    <property type="molecule type" value="Genomic_DNA"/>
</dbReference>
<keyword evidence="2" id="KW-1185">Reference proteome</keyword>
<comment type="caution">
    <text evidence="1">The sequence shown here is derived from an EMBL/GenBank/DDBJ whole genome shotgun (WGS) entry which is preliminary data.</text>
</comment>
<evidence type="ECO:0000313" key="1">
    <source>
        <dbReference type="EMBL" id="MEI4770966.1"/>
    </source>
</evidence>
<evidence type="ECO:0000313" key="2">
    <source>
        <dbReference type="Proteomes" id="UP001364890"/>
    </source>
</evidence>
<protein>
    <submittedName>
        <fullName evidence="1">Uncharacterized protein</fullName>
    </submittedName>
</protein>
<name>A0ABU8FAB4_9BACI</name>
<gene>
    <name evidence="1" type="ORF">WAX74_15190</name>
</gene>